<evidence type="ECO:0000259" key="5">
    <source>
        <dbReference type="SMART" id="SM01360"/>
    </source>
</evidence>
<dbReference type="SMART" id="SM01361">
    <property type="entry name" value="A2M_recep"/>
    <property type="match status" value="1"/>
</dbReference>
<accession>A0A0A1XRF6</accession>
<keyword evidence="3" id="KW-1015">Disulfide bond</keyword>
<dbReference type="SMART" id="SM01419">
    <property type="entry name" value="Thiol-ester_cl"/>
    <property type="match status" value="1"/>
</dbReference>
<dbReference type="PROSITE" id="PS00477">
    <property type="entry name" value="ALPHA_2_MACROGLOBULIN"/>
    <property type="match status" value="1"/>
</dbReference>
<dbReference type="SUPFAM" id="SSF48239">
    <property type="entry name" value="Terpenoid cyclases/Protein prenyltransferases"/>
    <property type="match status" value="1"/>
</dbReference>
<dbReference type="Gene3D" id="2.60.40.10">
    <property type="entry name" value="Immunoglobulins"/>
    <property type="match status" value="1"/>
</dbReference>
<dbReference type="Gene3D" id="2.60.40.2950">
    <property type="match status" value="1"/>
</dbReference>
<feature type="domain" description="Alpha-2-macroglobulin" evidence="5">
    <location>
        <begin position="653"/>
        <end position="743"/>
    </location>
</feature>
<dbReference type="EMBL" id="GBXI01000448">
    <property type="protein sequence ID" value="JAD13844.1"/>
    <property type="molecule type" value="Transcribed_RNA"/>
</dbReference>
<dbReference type="InterPro" id="IPR001599">
    <property type="entry name" value="Macroglobln_a2"/>
</dbReference>
<dbReference type="InterPro" id="IPR041555">
    <property type="entry name" value="MG3"/>
</dbReference>
<dbReference type="InterPro" id="IPR002890">
    <property type="entry name" value="MG2"/>
</dbReference>
<gene>
    <name evidence="7" type="primary">Cd109_1</name>
    <name evidence="7" type="ORF">g.31309</name>
</gene>
<dbReference type="InterPro" id="IPR036595">
    <property type="entry name" value="A-macroglobulin_rcpt-bd_sf"/>
</dbReference>
<dbReference type="Pfam" id="PF01835">
    <property type="entry name" value="MG2"/>
    <property type="match status" value="1"/>
</dbReference>
<reference evidence="7" key="1">
    <citation type="submission" date="2014-11" db="EMBL/GenBank/DDBJ databases">
        <authorList>
            <person name="Geib S."/>
        </authorList>
    </citation>
    <scope>NUCLEOTIDE SEQUENCE</scope>
</reference>
<dbReference type="Gene3D" id="6.20.50.160">
    <property type="match status" value="1"/>
</dbReference>
<dbReference type="Gene3D" id="2.60.40.690">
    <property type="entry name" value="Alpha-macroglobulin, receptor-binding domain"/>
    <property type="match status" value="1"/>
</dbReference>
<sequence>GYYTITSPDSIRPGVFQHLSFVMVKLAELLPILGLLIVGAQAKGYYTITSPDSIRPNSKYSVHVSVSDVQENSRISLTLQGPQYNKFTEIVVPPNSGQSATFDLGDITNGAYSLKAKGLSGIIFENSTNLEFVENPPMVLLQTDKGMYKFGETIQFRAVFLDQYLLPAKVSQQISLVLKDSQNTTIERFDDVVLDTGVYKGKINLAEQVTSGIWSLQVFLGQNMLTHKTIDVKQYDLPLFEVDLDVPSHVSLKDKQFIIKVKAHYTFGKPIFGTCALAFNVSRDRTVRKQFNLEDGQLETTIKTRELGARLRPIPIDVEVADIATQTSRKISKTIIIVANHYRISTPDVTHECSGQDETFLYRAQISQSNGKPINTDREVYVTIDARTKDDVTTETILAYAEENGNVDVEIECGNNANINVTIKYDNAQSTGVVQLYHQDESGEGGIYVKTQFPTVNEQMEVRLITPEAFTSFVCMIVGRGNIVYNNVIKVPNGGWTQAHTFSVTPTHEMMPDAHIFAYFFKNGKMFYYETTFSVINEFKNTISIDANEVVKPGTFIQLSVDTEPNSYVGLLGMDKSVLLLKEGNDFNAKAIFDDLRHSLEKSKISGRHGPGIISGLVTMTNAHYIENKNLGELGPVNQRSNKPIIRRNFFETFAFFDFTSEDGHDEIQQKIPDTITTWVITGFSLNPKTGFTLTTTPTHIRTFLNFFVTLKLPQSVKLGEIIELEATIFNYSPTNVRASVTLETQNDEFEFFSNPNDKKHTVREEVTKERTKTVKFKIRPKVVGMITLKITAQSMFVTDVIVKKLKVEHEGIPVFENKDFFIKGDESKPFRLDIPQNIVPGSEHIEISVRDFVMGSMLNLINNGENFDQLITSPTGCGEQNMVRLVPNLMVLKYLQSTSASNQAIVQLAKSHLQIGYQRELTYKVSDYSYSTWGRAPGNTWLTSYVIRIFNEAKSYIYVDENIIKNGLNFLRSKQEADGSFREDGSLYDFVTLNKLSVTASVVLTFLENKQYLDQYKKVIDDGIKYITANVKQNNDMRAKALSLYVLHLRNDPMVEELLNILETKAKTSGDHKWWQHTDSPANIDVYVTGYILMTMIELNKPVTPIIKWIVSKRNSNGGFASTFETEVGLRALSIYAARYREHGSTLEIDVFSHNQLMHTFKVGDKNKDINKIIELPKNTRELQFTAAGSGTATFQISYHYNTLEPQTGVFTINSTIIDPNAPRKTLQVCMQLVGQKIEKSNMAILEIGLPTSDEVDPNCCDVKLLKQAKKIVRRSKQQIHVYFEGIKKDDSDCVDIPMLKQFDVDNQKPAGIVIYDYYEKNSVDKYFYQV</sequence>
<dbReference type="Pfam" id="PF07703">
    <property type="entry name" value="A2M_BRD"/>
    <property type="match status" value="1"/>
</dbReference>
<dbReference type="InterPro" id="IPR011626">
    <property type="entry name" value="Alpha-macroglobulin_TED"/>
</dbReference>
<dbReference type="Gene3D" id="2.60.40.1940">
    <property type="match status" value="1"/>
</dbReference>
<evidence type="ECO:0000256" key="1">
    <source>
        <dbReference type="ARBA" id="ARBA00022729"/>
    </source>
</evidence>
<dbReference type="InterPro" id="IPR013783">
    <property type="entry name" value="Ig-like_fold"/>
</dbReference>
<evidence type="ECO:0000259" key="6">
    <source>
        <dbReference type="SMART" id="SM01361"/>
    </source>
</evidence>
<dbReference type="GO" id="GO:0004866">
    <property type="term" value="F:endopeptidase inhibitor activity"/>
    <property type="evidence" value="ECO:0007669"/>
    <property type="project" value="InterPro"/>
</dbReference>
<reference evidence="7" key="2">
    <citation type="journal article" date="2015" name="Gigascience">
        <title>Reconstructing a comprehensive transcriptome assembly of a white-pupal translocated strain of the pest fruit fly Bactrocera cucurbitae.</title>
        <authorList>
            <person name="Sim S.B."/>
            <person name="Calla B."/>
            <person name="Hall B."/>
            <person name="DeRego T."/>
            <person name="Geib S.M."/>
        </authorList>
    </citation>
    <scope>NUCLEOTIDE SEQUENCE</scope>
</reference>
<organism evidence="7">
    <name type="scientific">Zeugodacus cucurbitae</name>
    <name type="common">Melon fruit fly</name>
    <name type="synonym">Bactrocera cucurbitae</name>
    <dbReference type="NCBI Taxonomy" id="28588"/>
    <lineage>
        <taxon>Eukaryota</taxon>
        <taxon>Metazoa</taxon>
        <taxon>Ecdysozoa</taxon>
        <taxon>Arthropoda</taxon>
        <taxon>Hexapoda</taxon>
        <taxon>Insecta</taxon>
        <taxon>Pterygota</taxon>
        <taxon>Neoptera</taxon>
        <taxon>Endopterygota</taxon>
        <taxon>Diptera</taxon>
        <taxon>Brachycera</taxon>
        <taxon>Muscomorpha</taxon>
        <taxon>Tephritoidea</taxon>
        <taxon>Tephritidae</taxon>
        <taxon>Zeugodacus</taxon>
        <taxon>Zeugodacus</taxon>
    </lineage>
</organism>
<dbReference type="PANTHER" id="PTHR11412">
    <property type="entry name" value="MACROGLOBULIN / COMPLEMENT"/>
    <property type="match status" value="1"/>
</dbReference>
<evidence type="ECO:0000313" key="7">
    <source>
        <dbReference type="EMBL" id="JAD13844.1"/>
    </source>
</evidence>
<dbReference type="InterPro" id="IPR011625">
    <property type="entry name" value="A2M_N_BRD"/>
</dbReference>
<dbReference type="PANTHER" id="PTHR11412:SF136">
    <property type="entry name" value="CD109 ANTIGEN"/>
    <property type="match status" value="1"/>
</dbReference>
<dbReference type="Pfam" id="PF07677">
    <property type="entry name" value="A2M_recep"/>
    <property type="match status" value="1"/>
</dbReference>
<dbReference type="SUPFAM" id="SSF49410">
    <property type="entry name" value="Alpha-macroglobulin receptor domain"/>
    <property type="match status" value="1"/>
</dbReference>
<name>A0A0A1XRF6_ZEUCU</name>
<dbReference type="SMART" id="SM01360">
    <property type="entry name" value="A2M"/>
    <property type="match status" value="1"/>
</dbReference>
<feature type="domain" description="Alpha-macroglobulin receptor-binding" evidence="6">
    <location>
        <begin position="1242"/>
        <end position="1329"/>
    </location>
</feature>
<proteinExistence type="predicted"/>
<dbReference type="Gene3D" id="1.50.10.20">
    <property type="match status" value="1"/>
</dbReference>
<dbReference type="Pfam" id="PF17791">
    <property type="entry name" value="MG3"/>
    <property type="match status" value="1"/>
</dbReference>
<feature type="domain" description="Alpha-2-macroglobulin bait region" evidence="4">
    <location>
        <begin position="447"/>
        <end position="581"/>
    </location>
</feature>
<dbReference type="SMART" id="SM01359">
    <property type="entry name" value="A2M_N_2"/>
    <property type="match status" value="1"/>
</dbReference>
<dbReference type="InterPro" id="IPR009048">
    <property type="entry name" value="A-macroglobulin_rcpt-bd"/>
</dbReference>
<dbReference type="InterPro" id="IPR047565">
    <property type="entry name" value="Alpha-macroglob_thiol-ester_cl"/>
</dbReference>
<dbReference type="Gene3D" id="2.60.120.1540">
    <property type="match status" value="1"/>
</dbReference>
<dbReference type="Gene3D" id="2.20.130.20">
    <property type="match status" value="1"/>
</dbReference>
<keyword evidence="2" id="KW-0882">Thioester bond</keyword>
<evidence type="ECO:0000259" key="4">
    <source>
        <dbReference type="SMART" id="SM01359"/>
    </source>
</evidence>
<dbReference type="GO" id="GO:0005615">
    <property type="term" value="C:extracellular space"/>
    <property type="evidence" value="ECO:0007669"/>
    <property type="project" value="InterPro"/>
</dbReference>
<feature type="non-terminal residue" evidence="7">
    <location>
        <position position="1"/>
    </location>
</feature>
<dbReference type="Pfam" id="PF07678">
    <property type="entry name" value="TED_complement"/>
    <property type="match status" value="1"/>
</dbReference>
<keyword evidence="1" id="KW-0732">Signal</keyword>
<protein>
    <submittedName>
        <fullName evidence="7">CD109 antigen</fullName>
    </submittedName>
</protein>
<dbReference type="InterPro" id="IPR019742">
    <property type="entry name" value="MacrogloblnA2_CS"/>
</dbReference>
<dbReference type="Gene3D" id="2.60.40.1930">
    <property type="match status" value="2"/>
</dbReference>
<evidence type="ECO:0000256" key="3">
    <source>
        <dbReference type="ARBA" id="ARBA00023157"/>
    </source>
</evidence>
<evidence type="ECO:0000256" key="2">
    <source>
        <dbReference type="ARBA" id="ARBA00022966"/>
    </source>
</evidence>
<dbReference type="InterPro" id="IPR008930">
    <property type="entry name" value="Terpenoid_cyclase/PrenylTrfase"/>
</dbReference>
<dbReference type="Pfam" id="PF00207">
    <property type="entry name" value="A2M"/>
    <property type="match status" value="1"/>
</dbReference>
<dbReference type="InterPro" id="IPR050473">
    <property type="entry name" value="A2M/Complement_sys"/>
</dbReference>